<gene>
    <name evidence="2" type="ORF">J2S63_002928</name>
</gene>
<proteinExistence type="predicted"/>
<accession>A0ABU2BY94</accession>
<evidence type="ECO:0000313" key="2">
    <source>
        <dbReference type="EMBL" id="MDR7363375.1"/>
    </source>
</evidence>
<reference evidence="2 3" key="1">
    <citation type="submission" date="2023-07" db="EMBL/GenBank/DDBJ databases">
        <title>Sequencing the genomes of 1000 actinobacteria strains.</title>
        <authorList>
            <person name="Klenk H.-P."/>
        </authorList>
    </citation>
    <scope>NUCLEOTIDE SEQUENCE [LARGE SCALE GENOMIC DNA]</scope>
    <source>
        <strain evidence="2 3">DSM 19426</strain>
    </source>
</reference>
<protein>
    <recommendedName>
        <fullName evidence="1">ScoMcrA-like N-terminal head domain-containing protein</fullName>
    </recommendedName>
</protein>
<dbReference type="Pfam" id="PF26345">
    <property type="entry name" value="ScoMcrA_N"/>
    <property type="match status" value="1"/>
</dbReference>
<dbReference type="RefSeq" id="WP_310303708.1">
    <property type="nucleotide sequence ID" value="NZ_BAAAPS010000003.1"/>
</dbReference>
<dbReference type="InterPro" id="IPR058807">
    <property type="entry name" value="ScoMcrA_N"/>
</dbReference>
<dbReference type="Proteomes" id="UP001183648">
    <property type="component" value="Unassembled WGS sequence"/>
</dbReference>
<comment type="caution">
    <text evidence="2">The sequence shown here is derived from an EMBL/GenBank/DDBJ whole genome shotgun (WGS) entry which is preliminary data.</text>
</comment>
<evidence type="ECO:0000259" key="1">
    <source>
        <dbReference type="Pfam" id="PF26345"/>
    </source>
</evidence>
<dbReference type="EMBL" id="JAVDYG010000001">
    <property type="protein sequence ID" value="MDR7363375.1"/>
    <property type="molecule type" value="Genomic_DNA"/>
</dbReference>
<keyword evidence="3" id="KW-1185">Reference proteome</keyword>
<feature type="domain" description="ScoMcrA-like N-terminal head" evidence="1">
    <location>
        <begin position="6"/>
        <end position="90"/>
    </location>
</feature>
<organism evidence="2 3">
    <name type="scientific">Nocardioides marmoribigeumensis</name>
    <dbReference type="NCBI Taxonomy" id="433649"/>
    <lineage>
        <taxon>Bacteria</taxon>
        <taxon>Bacillati</taxon>
        <taxon>Actinomycetota</taxon>
        <taxon>Actinomycetes</taxon>
        <taxon>Propionibacteriales</taxon>
        <taxon>Nocardioidaceae</taxon>
        <taxon>Nocardioides</taxon>
    </lineage>
</organism>
<evidence type="ECO:0000313" key="3">
    <source>
        <dbReference type="Proteomes" id="UP001183648"/>
    </source>
</evidence>
<sequence length="283" mass="30404">MPLFDAVTADHVHLAMQEYDARGATSFLNRYGFGPSRDYVVVHEGRTYDSKAVLGVALKHAEGRPATSSDLSGSKDAAAKILVDLGFEVMTVEDLRRGESATGSWQESTDVGTEDSHAAWALAAREELLETAKTYHAVISTKDLATAVQRRSGIRTSKPAHHWMGSVLARVARDCAERDEPLLSALCINTDGSVGTDYAETVLTVTGQRPADPDVHAADERLKCYQQCDAAGLPSNGGHRALTDKLTASRARARKKYHAEKAATLCPTCQMALPATGICDSCD</sequence>
<name>A0ABU2BY94_9ACTN</name>